<dbReference type="Proteomes" id="UP000038009">
    <property type="component" value="Unassembled WGS sequence"/>
</dbReference>
<organism evidence="1 2">
    <name type="scientific">Leptomonas seymouri</name>
    <dbReference type="NCBI Taxonomy" id="5684"/>
    <lineage>
        <taxon>Eukaryota</taxon>
        <taxon>Discoba</taxon>
        <taxon>Euglenozoa</taxon>
        <taxon>Kinetoplastea</taxon>
        <taxon>Metakinetoplastina</taxon>
        <taxon>Trypanosomatida</taxon>
        <taxon>Trypanosomatidae</taxon>
        <taxon>Leishmaniinae</taxon>
        <taxon>Leptomonas</taxon>
    </lineage>
</organism>
<dbReference type="EMBL" id="LJSK01000989">
    <property type="protein sequence ID" value="KPI82450.1"/>
    <property type="molecule type" value="Genomic_DNA"/>
</dbReference>
<dbReference type="AlphaFoldDB" id="A0A0N1HY46"/>
<protein>
    <submittedName>
        <fullName evidence="1">Uncharacterized protein</fullName>
    </submittedName>
</protein>
<gene>
    <name evidence="1" type="ORF">ABL78_8540</name>
</gene>
<comment type="caution">
    <text evidence="1">The sequence shown here is derived from an EMBL/GenBank/DDBJ whole genome shotgun (WGS) entry which is preliminary data.</text>
</comment>
<evidence type="ECO:0000313" key="1">
    <source>
        <dbReference type="EMBL" id="KPI82450.1"/>
    </source>
</evidence>
<proteinExistence type="predicted"/>
<reference evidence="1 2" key="1">
    <citation type="journal article" date="2015" name="PLoS Pathog.">
        <title>Leptomonas seymouri: Adaptations to the Dixenous Life Cycle Analyzed by Genome Sequencing, Transcriptome Profiling and Co-infection with Leishmania donovani.</title>
        <authorList>
            <person name="Kraeva N."/>
            <person name="Butenko A."/>
            <person name="Hlavacova J."/>
            <person name="Kostygov A."/>
            <person name="Myskova J."/>
            <person name="Grybchuk D."/>
            <person name="Lestinova T."/>
            <person name="Votypka J."/>
            <person name="Volf P."/>
            <person name="Opperdoes F."/>
            <person name="Flegontov P."/>
            <person name="Lukes J."/>
            <person name="Yurchenko V."/>
        </authorList>
    </citation>
    <scope>NUCLEOTIDE SEQUENCE [LARGE SCALE GENOMIC DNA]</scope>
    <source>
        <strain evidence="1 2">ATCC 30220</strain>
    </source>
</reference>
<dbReference type="OMA" id="QICTEDC"/>
<dbReference type="OrthoDB" id="10316193at2759"/>
<keyword evidence="2" id="KW-1185">Reference proteome</keyword>
<dbReference type="VEuPathDB" id="TriTrypDB:Lsey_0992_0010"/>
<name>A0A0N1HY46_LEPSE</name>
<evidence type="ECO:0000313" key="2">
    <source>
        <dbReference type="Proteomes" id="UP000038009"/>
    </source>
</evidence>
<accession>A0A0N1HY46</accession>
<sequence>MGTKPLGLQRSTRAKHTVHAACVQKHARTREAQLSCLASHRLGPSPHDVRQFVSGYGDSKLLYGSAVGWGAMADTAKLKLITQHTRPHRLVTGLPATCDEESALLESASLPLHVNILRQRPMLCELAKLTENGWAQRPPQEPPPLNFRFTPISRCVMDSFATGLLEENALPPSLEREAPLQHPPYAPWNRGKAYNVPFGTHLPLDHPHCEAGDALKLAQHVASMAVPTGLPKTPYAIATDGSASLSGHCSAAAAVLVRSPFSQNPRQICTEDCGPLARSHRAESAAVRSGLQKSVLPIAETVPREHRLLHLVTDSQPH</sequence>
<feature type="non-terminal residue" evidence="1">
    <location>
        <position position="318"/>
    </location>
</feature>